<protein>
    <recommendedName>
        <fullName evidence="3">F-box domain-containing protein</fullName>
    </recommendedName>
</protein>
<gene>
    <name evidence="1" type="ORF">M422DRAFT_54353</name>
</gene>
<dbReference type="EMBL" id="KN837291">
    <property type="protein sequence ID" value="KIJ29044.1"/>
    <property type="molecule type" value="Genomic_DNA"/>
</dbReference>
<dbReference type="HOGENOM" id="CLU_608554_0_0_1"/>
<reference evidence="1 2" key="1">
    <citation type="submission" date="2014-06" db="EMBL/GenBank/DDBJ databases">
        <title>Evolutionary Origins and Diversification of the Mycorrhizal Mutualists.</title>
        <authorList>
            <consortium name="DOE Joint Genome Institute"/>
            <consortium name="Mycorrhizal Genomics Consortium"/>
            <person name="Kohler A."/>
            <person name="Kuo A."/>
            <person name="Nagy L.G."/>
            <person name="Floudas D."/>
            <person name="Copeland A."/>
            <person name="Barry K.W."/>
            <person name="Cichocki N."/>
            <person name="Veneault-Fourrey C."/>
            <person name="LaButti K."/>
            <person name="Lindquist E.A."/>
            <person name="Lipzen A."/>
            <person name="Lundell T."/>
            <person name="Morin E."/>
            <person name="Murat C."/>
            <person name="Riley R."/>
            <person name="Ohm R."/>
            <person name="Sun H."/>
            <person name="Tunlid A."/>
            <person name="Henrissat B."/>
            <person name="Grigoriev I.V."/>
            <person name="Hibbett D.S."/>
            <person name="Martin F."/>
        </authorList>
    </citation>
    <scope>NUCLEOTIDE SEQUENCE [LARGE SCALE GENOMIC DNA]</scope>
    <source>
        <strain evidence="1 2">SS14</strain>
    </source>
</reference>
<dbReference type="AlphaFoldDB" id="A0A0C9U486"/>
<proteinExistence type="predicted"/>
<sequence length="392" mass="45468">MERSNQEKHFRRHLFLSRDELIDIFIAGSEFGSTPVLADPILELIHQNLTRDHTLFGQLCSTELQYIFPSGKLWELPALRILHVFDAAHVYSRFEIGGISAPRLVHLLFDQPDLAIAFTFRGVAQNKSLQYLRIQVDGTLVPVRAFLDLVASCPNIRRFSFMVYRSRIPLNILADIETWPVTRRVTLPKLYLLAIGPYYSNDTILFLRCLHCPDLQVFRCLTPQDHDPIEYTSAFKANWHILRECAMSLTHLILKGQFLMGDNFMESLISRLDNLLDFSLNNVSLPPWFFEIFLVKNRQQRQPWNCPKLRSLRFDVLDIEGNGLGRLIRLRSPPDSRQSSSTENSAGFQENCIVKDTLTSVRINDCCFLEDEVYAELLQLEQTYSNTLWIEW</sequence>
<dbReference type="InterPro" id="IPR032675">
    <property type="entry name" value="LRR_dom_sf"/>
</dbReference>
<evidence type="ECO:0000313" key="2">
    <source>
        <dbReference type="Proteomes" id="UP000054279"/>
    </source>
</evidence>
<evidence type="ECO:0008006" key="3">
    <source>
        <dbReference type="Google" id="ProtNLM"/>
    </source>
</evidence>
<dbReference type="Gene3D" id="3.80.10.10">
    <property type="entry name" value="Ribonuclease Inhibitor"/>
    <property type="match status" value="1"/>
</dbReference>
<accession>A0A0C9U486</accession>
<keyword evidence="2" id="KW-1185">Reference proteome</keyword>
<evidence type="ECO:0000313" key="1">
    <source>
        <dbReference type="EMBL" id="KIJ29044.1"/>
    </source>
</evidence>
<name>A0A0C9U486_SPHS4</name>
<dbReference type="Proteomes" id="UP000054279">
    <property type="component" value="Unassembled WGS sequence"/>
</dbReference>
<organism evidence="1 2">
    <name type="scientific">Sphaerobolus stellatus (strain SS14)</name>
    <dbReference type="NCBI Taxonomy" id="990650"/>
    <lineage>
        <taxon>Eukaryota</taxon>
        <taxon>Fungi</taxon>
        <taxon>Dikarya</taxon>
        <taxon>Basidiomycota</taxon>
        <taxon>Agaricomycotina</taxon>
        <taxon>Agaricomycetes</taxon>
        <taxon>Phallomycetidae</taxon>
        <taxon>Geastrales</taxon>
        <taxon>Sphaerobolaceae</taxon>
        <taxon>Sphaerobolus</taxon>
    </lineage>
</organism>